<evidence type="ECO:0000313" key="8">
    <source>
        <dbReference type="EMBL" id="KRG57476.1"/>
    </source>
</evidence>
<dbReference type="InterPro" id="IPR028261">
    <property type="entry name" value="DPD_II"/>
</dbReference>
<gene>
    <name evidence="8" type="ORF">ABB25_09650</name>
</gene>
<dbReference type="PANTHER" id="PTHR42783:SF3">
    <property type="entry name" value="GLUTAMATE SYNTHASE [NADPH] SMALL CHAIN-RELATED"/>
    <property type="match status" value="1"/>
</dbReference>
<feature type="domain" description="Dihydroprymidine dehydrogenase" evidence="7">
    <location>
        <begin position="29"/>
        <end position="135"/>
    </location>
</feature>
<dbReference type="SUPFAM" id="SSF51971">
    <property type="entry name" value="Nucleotide-binding domain"/>
    <property type="match status" value="1"/>
</dbReference>
<dbReference type="Pfam" id="PF14691">
    <property type="entry name" value="Fer4_20"/>
    <property type="match status" value="1"/>
</dbReference>
<sequence length="488" mass="52092">MSRKQPFQFLDLPRQMPPRIPVEARVAGDWGELYQRFDKAEAQYQAGRCLDCGNPYCSWKCPVHNAIPQWLQLVQEDRIHEAATLCHSTNPLPEVCGRVCPQDRLCEGSCTLEEFGAVTIGAVEKYIVDTALATGWTPDLDHVPGTGKRVAVIGAGPAGLACADRLARAGVQAVVFDRYEQIGGLLQYGIPNFKLDKDVIARRRAVLEGMGVLFRLGMEVGRDVSVDSLLADFDAVFAGTGAYRYTDGGLPGQDLKGVVPALPFLVHNSRIVTGSDPAGRPIAGWEDQTPLPDVSGKRVLVLGGGDTGMDCVRSAIRLGAARVTCAYRRDEASMPGSAREVANAREEGVRFLFNRQPLSVEAGADDEVIGVTMVETALGPADADGRRRAEALAGSEALIEADVVIIAFGFSPSMPGWLQAAGVEGRSNGRIITGDPGRLPYQTSHERIFAGGDAVRGADLVVTAVAEGRDAAASIVQYLANTHARNAA</sequence>
<dbReference type="Gene3D" id="3.50.50.60">
    <property type="entry name" value="FAD/NAD(P)-binding domain"/>
    <property type="match status" value="1"/>
</dbReference>
<dbReference type="Proteomes" id="UP000051254">
    <property type="component" value="Unassembled WGS sequence"/>
</dbReference>
<organism evidence="8 9">
    <name type="scientific">Stenotrophomonas koreensis</name>
    <dbReference type="NCBI Taxonomy" id="266128"/>
    <lineage>
        <taxon>Bacteria</taxon>
        <taxon>Pseudomonadati</taxon>
        <taxon>Pseudomonadota</taxon>
        <taxon>Gammaproteobacteria</taxon>
        <taxon>Lysobacterales</taxon>
        <taxon>Lysobacteraceae</taxon>
        <taxon>Stenotrophomonas</taxon>
    </lineage>
</organism>
<evidence type="ECO:0000313" key="9">
    <source>
        <dbReference type="Proteomes" id="UP000051254"/>
    </source>
</evidence>
<dbReference type="InterPro" id="IPR006006">
    <property type="entry name" value="GltD-like"/>
</dbReference>
<keyword evidence="3" id="KW-0560">Oxidoreductase</keyword>
<keyword evidence="1" id="KW-0004">4Fe-4S</keyword>
<reference evidence="8 9" key="1">
    <citation type="submission" date="2015-05" db="EMBL/GenBank/DDBJ databases">
        <title>Genome sequencing and analysis of members of genus Stenotrophomonas.</title>
        <authorList>
            <person name="Patil P.P."/>
            <person name="Midha S."/>
            <person name="Patil P.B."/>
        </authorList>
    </citation>
    <scope>NUCLEOTIDE SEQUENCE [LARGE SCALE GENOMIC DNA]</scope>
    <source>
        <strain evidence="8 9">DSM 17805</strain>
    </source>
</reference>
<keyword evidence="9" id="KW-1185">Reference proteome</keyword>
<dbReference type="PATRIC" id="fig|266128.3.peg.795"/>
<dbReference type="PANTHER" id="PTHR42783">
    <property type="entry name" value="GLUTAMATE SYNTHASE [NADPH] SMALL CHAIN"/>
    <property type="match status" value="1"/>
</dbReference>
<dbReference type="NCBIfam" id="TIGR01318">
    <property type="entry name" value="gltD_gamma_fam"/>
    <property type="match status" value="1"/>
</dbReference>
<protein>
    <submittedName>
        <fullName evidence="8">Glutamate synthase</fullName>
    </submittedName>
</protein>
<dbReference type="EMBL" id="LDJH01000015">
    <property type="protein sequence ID" value="KRG57476.1"/>
    <property type="molecule type" value="Genomic_DNA"/>
</dbReference>
<evidence type="ECO:0000259" key="7">
    <source>
        <dbReference type="Pfam" id="PF14691"/>
    </source>
</evidence>
<evidence type="ECO:0000256" key="1">
    <source>
        <dbReference type="ARBA" id="ARBA00022485"/>
    </source>
</evidence>
<keyword evidence="4" id="KW-0408">Iron</keyword>
<dbReference type="InterPro" id="IPR036188">
    <property type="entry name" value="FAD/NAD-bd_sf"/>
</dbReference>
<dbReference type="Gene3D" id="3.40.50.720">
    <property type="entry name" value="NAD(P)-binding Rossmann-like Domain"/>
    <property type="match status" value="1"/>
</dbReference>
<accession>A0A0R0BVJ4</accession>
<dbReference type="GO" id="GO:0051539">
    <property type="term" value="F:4 iron, 4 sulfur cluster binding"/>
    <property type="evidence" value="ECO:0007669"/>
    <property type="project" value="UniProtKB-KW"/>
</dbReference>
<proteinExistence type="predicted"/>
<evidence type="ECO:0000256" key="4">
    <source>
        <dbReference type="ARBA" id="ARBA00023004"/>
    </source>
</evidence>
<dbReference type="PRINTS" id="PR00419">
    <property type="entry name" value="ADXRDTASE"/>
</dbReference>
<evidence type="ECO:0000259" key="6">
    <source>
        <dbReference type="Pfam" id="PF07992"/>
    </source>
</evidence>
<keyword evidence="2" id="KW-0479">Metal-binding</keyword>
<dbReference type="OrthoDB" id="9803192at2"/>
<dbReference type="GO" id="GO:0046872">
    <property type="term" value="F:metal ion binding"/>
    <property type="evidence" value="ECO:0007669"/>
    <property type="project" value="UniProtKB-KW"/>
</dbReference>
<dbReference type="GO" id="GO:0016491">
    <property type="term" value="F:oxidoreductase activity"/>
    <property type="evidence" value="ECO:0007669"/>
    <property type="project" value="UniProtKB-KW"/>
</dbReference>
<evidence type="ECO:0000256" key="5">
    <source>
        <dbReference type="ARBA" id="ARBA00023014"/>
    </source>
</evidence>
<keyword evidence="5" id="KW-0411">Iron-sulfur</keyword>
<dbReference type="RefSeq" id="WP_057666248.1">
    <property type="nucleotide sequence ID" value="NZ_LDJH01000015.1"/>
</dbReference>
<evidence type="ECO:0000256" key="3">
    <source>
        <dbReference type="ARBA" id="ARBA00023002"/>
    </source>
</evidence>
<dbReference type="Pfam" id="PF07992">
    <property type="entry name" value="Pyr_redox_2"/>
    <property type="match status" value="1"/>
</dbReference>
<evidence type="ECO:0000256" key="2">
    <source>
        <dbReference type="ARBA" id="ARBA00022723"/>
    </source>
</evidence>
<dbReference type="InterPro" id="IPR009051">
    <property type="entry name" value="Helical_ferredxn"/>
</dbReference>
<dbReference type="STRING" id="266128.ABB25_09650"/>
<dbReference type="SUPFAM" id="SSF46548">
    <property type="entry name" value="alpha-helical ferredoxin"/>
    <property type="match status" value="1"/>
</dbReference>
<dbReference type="InterPro" id="IPR023753">
    <property type="entry name" value="FAD/NAD-binding_dom"/>
</dbReference>
<name>A0A0R0BVJ4_9GAMM</name>
<dbReference type="AlphaFoldDB" id="A0A0R0BVJ4"/>
<feature type="domain" description="FAD/NAD(P)-binding" evidence="6">
    <location>
        <begin position="149"/>
        <end position="468"/>
    </location>
</feature>
<comment type="caution">
    <text evidence="8">The sequence shown here is derived from an EMBL/GenBank/DDBJ whole genome shotgun (WGS) entry which is preliminary data.</text>
</comment>
<dbReference type="Gene3D" id="1.10.1060.10">
    <property type="entry name" value="Alpha-helical ferredoxin"/>
    <property type="match status" value="1"/>
</dbReference>